<dbReference type="EMBL" id="JABFTP020000185">
    <property type="protein sequence ID" value="KAL3286687.1"/>
    <property type="molecule type" value="Genomic_DNA"/>
</dbReference>
<evidence type="ECO:0000256" key="2">
    <source>
        <dbReference type="SAM" id="SignalP"/>
    </source>
</evidence>
<feature type="signal peptide" evidence="2">
    <location>
        <begin position="1"/>
        <end position="18"/>
    </location>
</feature>
<evidence type="ECO:0000256" key="1">
    <source>
        <dbReference type="SAM" id="Phobius"/>
    </source>
</evidence>
<feature type="chain" id="PRO_5044818694" description="GPI ethanolamine phosphate transferase 3" evidence="2">
    <location>
        <begin position="19"/>
        <end position="212"/>
    </location>
</feature>
<dbReference type="InterPro" id="IPR017850">
    <property type="entry name" value="Alkaline_phosphatase_core_sf"/>
</dbReference>
<dbReference type="PANTHER" id="PTHR23072:SF0">
    <property type="entry name" value="GPI ETHANOLAMINE PHOSPHATE TRANSFERASE 2"/>
    <property type="match status" value="1"/>
</dbReference>
<keyword evidence="1" id="KW-0472">Membrane</keyword>
<evidence type="ECO:0000313" key="4">
    <source>
        <dbReference type="Proteomes" id="UP001516400"/>
    </source>
</evidence>
<gene>
    <name evidence="3" type="ORF">HHI36_001183</name>
</gene>
<keyword evidence="4" id="KW-1185">Reference proteome</keyword>
<evidence type="ECO:0000313" key="3">
    <source>
        <dbReference type="EMBL" id="KAL3286687.1"/>
    </source>
</evidence>
<reference evidence="3 4" key="1">
    <citation type="journal article" date="2021" name="BMC Biol.">
        <title>Horizontally acquired antibacterial genes associated with adaptive radiation of ladybird beetles.</title>
        <authorList>
            <person name="Li H.S."/>
            <person name="Tang X.F."/>
            <person name="Huang Y.H."/>
            <person name="Xu Z.Y."/>
            <person name="Chen M.L."/>
            <person name="Du X.Y."/>
            <person name="Qiu B.Y."/>
            <person name="Chen P.T."/>
            <person name="Zhang W."/>
            <person name="Slipinski A."/>
            <person name="Escalona H.E."/>
            <person name="Waterhouse R.M."/>
            <person name="Zwick A."/>
            <person name="Pang H."/>
        </authorList>
    </citation>
    <scope>NUCLEOTIDE SEQUENCE [LARGE SCALE GENOMIC DNA]</scope>
    <source>
        <strain evidence="3">SYSU2018</strain>
    </source>
</reference>
<dbReference type="Gene3D" id="3.40.720.10">
    <property type="entry name" value="Alkaline Phosphatase, subunit A"/>
    <property type="match status" value="1"/>
</dbReference>
<keyword evidence="1" id="KW-1133">Transmembrane helix</keyword>
<comment type="caution">
    <text evidence="3">The sequence shown here is derived from an EMBL/GenBank/DDBJ whole genome shotgun (WGS) entry which is preliminary data.</text>
</comment>
<keyword evidence="2" id="KW-0732">Signal</keyword>
<feature type="transmembrane region" description="Helical" evidence="1">
    <location>
        <begin position="187"/>
        <end position="209"/>
    </location>
</feature>
<dbReference type="InterPro" id="IPR039527">
    <property type="entry name" value="PIGG/GPI7"/>
</dbReference>
<protein>
    <recommendedName>
        <fullName evidence="5">GPI ethanolamine phosphate transferase 3</fullName>
    </recommendedName>
</protein>
<dbReference type="Proteomes" id="UP001516400">
    <property type="component" value="Unassembled WGS sequence"/>
</dbReference>
<name>A0ABD2P6U8_9CUCU</name>
<keyword evidence="1" id="KW-0812">Transmembrane</keyword>
<sequence>MIFNLIWNLLNVLFFLNGFCPLLYNNQSDKIQHIGMSSNLNISEFDRTILMIVDALRLDFIRKDYMPHTTSLIEKHGCFMDVKVSSPTVTLPRIKALTTGSIPQFVDIFYNIGNPQCVSESLLHSVQQKKKNIIFFGDDTWLKVFPHMFHRQEGTTSFLVTDFHEVDDNVTRNINSELEREDWNLMILHYLGMIHFIFYLSTLYCFHVTCYE</sequence>
<accession>A0ABD2P6U8</accession>
<proteinExistence type="predicted"/>
<evidence type="ECO:0008006" key="5">
    <source>
        <dbReference type="Google" id="ProtNLM"/>
    </source>
</evidence>
<organism evidence="3 4">
    <name type="scientific">Cryptolaemus montrouzieri</name>
    <dbReference type="NCBI Taxonomy" id="559131"/>
    <lineage>
        <taxon>Eukaryota</taxon>
        <taxon>Metazoa</taxon>
        <taxon>Ecdysozoa</taxon>
        <taxon>Arthropoda</taxon>
        <taxon>Hexapoda</taxon>
        <taxon>Insecta</taxon>
        <taxon>Pterygota</taxon>
        <taxon>Neoptera</taxon>
        <taxon>Endopterygota</taxon>
        <taxon>Coleoptera</taxon>
        <taxon>Polyphaga</taxon>
        <taxon>Cucujiformia</taxon>
        <taxon>Coccinelloidea</taxon>
        <taxon>Coccinellidae</taxon>
        <taxon>Scymninae</taxon>
        <taxon>Scymnini</taxon>
        <taxon>Cryptolaemus</taxon>
    </lineage>
</organism>
<dbReference type="PANTHER" id="PTHR23072">
    <property type="entry name" value="PHOSPHATIDYLINOSITOL GLYCAN-RELATED"/>
    <property type="match status" value="1"/>
</dbReference>
<dbReference type="SUPFAM" id="SSF53649">
    <property type="entry name" value="Alkaline phosphatase-like"/>
    <property type="match status" value="1"/>
</dbReference>
<dbReference type="AlphaFoldDB" id="A0ABD2P6U8"/>